<sequence>MTEIVIPILSYEINTTVRQYREEKHFTQEEFAFLIGRTVTEVMDCEDLTKGESYDLNFLNLFARILAKSPRDFLLNLHSPTPLVKVKATQSSSQKHTTYKGILTAKGVPIRQDHYHIAHTATPPIPAADSEQVLQVLEAWLLEGFFRPGVTGLFLYETCLQHLAAGDQRIPRDFRPQHLIDALAVLSGRRKRPKLLPMRRAPKTEEKWILYQEDC</sequence>
<reference evidence="1 2" key="1">
    <citation type="submission" date="2017-04" db="EMBL/GenBank/DDBJ databases">
        <authorList>
            <person name="Afonso C.L."/>
            <person name="Miller P.J."/>
            <person name="Scott M.A."/>
            <person name="Spackman E."/>
            <person name="Goraichik I."/>
            <person name="Dimitrov K.M."/>
            <person name="Suarez D.L."/>
            <person name="Swayne D.E."/>
        </authorList>
    </citation>
    <scope>NUCLEOTIDE SEQUENCE [LARGE SCALE GENOMIC DNA]</scope>
    <source>
        <strain evidence="1 2">DSM 22418</strain>
    </source>
</reference>
<accession>A0A1X7IFU4</accession>
<dbReference type="STRING" id="561061.SAMN05660862_0747"/>
<dbReference type="InterPro" id="IPR010982">
    <property type="entry name" value="Lambda_DNA-bd_dom_sf"/>
</dbReference>
<dbReference type="Gene3D" id="1.10.260.40">
    <property type="entry name" value="lambda repressor-like DNA-binding domains"/>
    <property type="match status" value="1"/>
</dbReference>
<dbReference type="Proteomes" id="UP000192980">
    <property type="component" value="Unassembled WGS sequence"/>
</dbReference>
<name>A0A1X7IFU4_9SPHI</name>
<proteinExistence type="predicted"/>
<evidence type="ECO:0000313" key="1">
    <source>
        <dbReference type="EMBL" id="SMG13207.1"/>
    </source>
</evidence>
<dbReference type="OrthoDB" id="798086at2"/>
<dbReference type="GO" id="GO:0003677">
    <property type="term" value="F:DNA binding"/>
    <property type="evidence" value="ECO:0007669"/>
    <property type="project" value="InterPro"/>
</dbReference>
<organism evidence="1 2">
    <name type="scientific">Sphingobacterium psychroaquaticum</name>
    <dbReference type="NCBI Taxonomy" id="561061"/>
    <lineage>
        <taxon>Bacteria</taxon>
        <taxon>Pseudomonadati</taxon>
        <taxon>Bacteroidota</taxon>
        <taxon>Sphingobacteriia</taxon>
        <taxon>Sphingobacteriales</taxon>
        <taxon>Sphingobacteriaceae</taxon>
        <taxon>Sphingobacterium</taxon>
    </lineage>
</organism>
<gene>
    <name evidence="1" type="ORF">SAMN05660862_0747</name>
</gene>
<keyword evidence="2" id="KW-1185">Reference proteome</keyword>
<dbReference type="RefSeq" id="WP_085471596.1">
    <property type="nucleotide sequence ID" value="NZ_FXAU01000001.1"/>
</dbReference>
<dbReference type="AlphaFoldDB" id="A0A1X7IFU4"/>
<dbReference type="EMBL" id="FXAU01000001">
    <property type="protein sequence ID" value="SMG13207.1"/>
    <property type="molecule type" value="Genomic_DNA"/>
</dbReference>
<dbReference type="SUPFAM" id="SSF47413">
    <property type="entry name" value="lambda repressor-like DNA-binding domains"/>
    <property type="match status" value="1"/>
</dbReference>
<evidence type="ECO:0000313" key="2">
    <source>
        <dbReference type="Proteomes" id="UP000192980"/>
    </source>
</evidence>
<protein>
    <submittedName>
        <fullName evidence="1">Uncharacterized protein</fullName>
    </submittedName>
</protein>